<accession>A0A238U5E0</accession>
<protein>
    <submittedName>
        <fullName evidence="1">Uncharacterized protein</fullName>
    </submittedName>
</protein>
<dbReference type="KEGG" id="tje:TJEJU_0645"/>
<proteinExistence type="predicted"/>
<reference evidence="1 2" key="1">
    <citation type="submission" date="2017-07" db="EMBL/GenBank/DDBJ databases">
        <authorList>
            <person name="Sun Z.S."/>
            <person name="Albrecht U."/>
            <person name="Echele G."/>
            <person name="Lee C.C."/>
        </authorList>
    </citation>
    <scope>NUCLEOTIDE SEQUENCE [LARGE SCALE GENOMIC DNA]</scope>
    <source>
        <strain evidence="2">type strain: KCTC 22618</strain>
    </source>
</reference>
<evidence type="ECO:0000313" key="1">
    <source>
        <dbReference type="EMBL" id="SNR14423.1"/>
    </source>
</evidence>
<dbReference type="OrthoDB" id="1446515at2"/>
<keyword evidence="2" id="KW-1185">Reference proteome</keyword>
<gene>
    <name evidence="1" type="ORF">TJEJU_0645</name>
</gene>
<name>A0A238U5E0_9FLAO</name>
<organism evidence="1 2">
    <name type="scientific">Tenacibaculum jejuense</name>
    <dbReference type="NCBI Taxonomy" id="584609"/>
    <lineage>
        <taxon>Bacteria</taxon>
        <taxon>Pseudomonadati</taxon>
        <taxon>Bacteroidota</taxon>
        <taxon>Flavobacteriia</taxon>
        <taxon>Flavobacteriales</taxon>
        <taxon>Flavobacteriaceae</taxon>
        <taxon>Tenacibaculum</taxon>
    </lineage>
</organism>
<dbReference type="RefSeq" id="WP_157730064.1">
    <property type="nucleotide sequence ID" value="NZ_LT899436.1"/>
</dbReference>
<sequence length="72" mass="8497">MVSLKTLKEYDFNRITDYYEYILLSIVNGQRKQAERLTKKLSTTQKIDAFEYLENYPNKAALECKTLILNSI</sequence>
<dbReference type="Proteomes" id="UP000215214">
    <property type="component" value="Chromosome TJEJU"/>
</dbReference>
<dbReference type="AlphaFoldDB" id="A0A238U5E0"/>
<dbReference type="EMBL" id="LT899436">
    <property type="protein sequence ID" value="SNR14423.1"/>
    <property type="molecule type" value="Genomic_DNA"/>
</dbReference>
<evidence type="ECO:0000313" key="2">
    <source>
        <dbReference type="Proteomes" id="UP000215214"/>
    </source>
</evidence>